<organism evidence="1 2">
    <name type="scientific">Liparis tanakae</name>
    <name type="common">Tanaka's snailfish</name>
    <dbReference type="NCBI Taxonomy" id="230148"/>
    <lineage>
        <taxon>Eukaryota</taxon>
        <taxon>Metazoa</taxon>
        <taxon>Chordata</taxon>
        <taxon>Craniata</taxon>
        <taxon>Vertebrata</taxon>
        <taxon>Euteleostomi</taxon>
        <taxon>Actinopterygii</taxon>
        <taxon>Neopterygii</taxon>
        <taxon>Teleostei</taxon>
        <taxon>Neoteleostei</taxon>
        <taxon>Acanthomorphata</taxon>
        <taxon>Eupercaria</taxon>
        <taxon>Perciformes</taxon>
        <taxon>Cottioidei</taxon>
        <taxon>Cottales</taxon>
        <taxon>Liparidae</taxon>
        <taxon>Liparis</taxon>
    </lineage>
</organism>
<comment type="caution">
    <text evidence="1">The sequence shown here is derived from an EMBL/GenBank/DDBJ whole genome shotgun (WGS) entry which is preliminary data.</text>
</comment>
<keyword evidence="2" id="KW-1185">Reference proteome</keyword>
<gene>
    <name evidence="1" type="ORF">EYF80_035250</name>
</gene>
<proteinExistence type="predicted"/>
<sequence length="150" mass="16115">MHWHSKGTGVTKVVSSKASLVTQLFLNPEMTKRSILAVLLLDDISQGLVELRPHTQSITERLRPYRKYHELLHGQSVPSMGAPIDHIESLTLHMASDTPRIALAPNLAGRDSDAATRHMGAVASLISISELKSLVDAGGCTAGHGGPEHT</sequence>
<dbReference type="AntiFam" id="ANF00127">
    <property type="entry name" value="Shadow ORF (opposite eno)"/>
</dbReference>
<reference evidence="1 2" key="1">
    <citation type="submission" date="2019-03" db="EMBL/GenBank/DDBJ databases">
        <title>First draft genome of Liparis tanakae, snailfish: a comprehensive survey of snailfish specific genes.</title>
        <authorList>
            <person name="Kim W."/>
            <person name="Song I."/>
            <person name="Jeong J.-H."/>
            <person name="Kim D."/>
            <person name="Kim S."/>
            <person name="Ryu S."/>
            <person name="Song J.Y."/>
            <person name="Lee S.K."/>
        </authorList>
    </citation>
    <scope>NUCLEOTIDE SEQUENCE [LARGE SCALE GENOMIC DNA]</scope>
    <source>
        <tissue evidence="1">Muscle</tissue>
    </source>
</reference>
<dbReference type="EMBL" id="SRLO01000481">
    <property type="protein sequence ID" value="TNN54547.1"/>
    <property type="molecule type" value="Genomic_DNA"/>
</dbReference>
<evidence type="ECO:0000313" key="2">
    <source>
        <dbReference type="Proteomes" id="UP000314294"/>
    </source>
</evidence>
<dbReference type="Proteomes" id="UP000314294">
    <property type="component" value="Unassembled WGS sequence"/>
</dbReference>
<name>A0A4Z2GLW8_9TELE</name>
<dbReference type="AlphaFoldDB" id="A0A4Z2GLW8"/>
<protein>
    <submittedName>
        <fullName evidence="1">Uncharacterized protein</fullName>
    </submittedName>
</protein>
<accession>A0A4Z2GLW8</accession>
<evidence type="ECO:0000313" key="1">
    <source>
        <dbReference type="EMBL" id="TNN54547.1"/>
    </source>
</evidence>